<proteinExistence type="predicted"/>
<dbReference type="InterPro" id="IPR020945">
    <property type="entry name" value="DMSO/NO3_reduct_chaperone"/>
</dbReference>
<protein>
    <recommendedName>
        <fullName evidence="4">Molecular chaperone TorD</fullName>
    </recommendedName>
</protein>
<dbReference type="InterPro" id="IPR036411">
    <property type="entry name" value="TorD-like_sf"/>
</dbReference>
<dbReference type="EMBL" id="MFSP01000162">
    <property type="protein sequence ID" value="OGI63090.1"/>
    <property type="molecule type" value="Genomic_DNA"/>
</dbReference>
<dbReference type="InterPro" id="IPR050289">
    <property type="entry name" value="TorD/DmsD_chaperones"/>
</dbReference>
<dbReference type="PANTHER" id="PTHR34227:SF1">
    <property type="entry name" value="DIMETHYL SULFOXIDE REDUCTASE CHAPERONE-RELATED"/>
    <property type="match status" value="1"/>
</dbReference>
<name>A0A1F6V088_9PROT</name>
<dbReference type="PANTHER" id="PTHR34227">
    <property type="entry name" value="CHAPERONE PROTEIN YCDY"/>
    <property type="match status" value="1"/>
</dbReference>
<reference evidence="2 3" key="1">
    <citation type="journal article" date="2016" name="Nat. Commun.">
        <title>Thousands of microbial genomes shed light on interconnected biogeochemical processes in an aquifer system.</title>
        <authorList>
            <person name="Anantharaman K."/>
            <person name="Brown C.T."/>
            <person name="Hug L.A."/>
            <person name="Sharon I."/>
            <person name="Castelle C.J."/>
            <person name="Probst A.J."/>
            <person name="Thomas B.C."/>
            <person name="Singh A."/>
            <person name="Wilkins M.J."/>
            <person name="Karaoz U."/>
            <person name="Brodie E.L."/>
            <person name="Williams K.H."/>
            <person name="Hubbard S.S."/>
            <person name="Banfield J.F."/>
        </authorList>
    </citation>
    <scope>NUCLEOTIDE SEQUENCE [LARGE SCALE GENOMIC DNA]</scope>
</reference>
<comment type="caution">
    <text evidence="2">The sequence shown here is derived from an EMBL/GenBank/DDBJ whole genome shotgun (WGS) entry which is preliminary data.</text>
</comment>
<dbReference type="Pfam" id="PF02613">
    <property type="entry name" value="Nitrate_red_del"/>
    <property type="match status" value="1"/>
</dbReference>
<evidence type="ECO:0000256" key="1">
    <source>
        <dbReference type="ARBA" id="ARBA00023186"/>
    </source>
</evidence>
<dbReference type="Proteomes" id="UP000179076">
    <property type="component" value="Unassembled WGS sequence"/>
</dbReference>
<evidence type="ECO:0000313" key="3">
    <source>
        <dbReference type="Proteomes" id="UP000179076"/>
    </source>
</evidence>
<sequence length="205" mass="22564">MDAVESAADVGAISAEDQARAELYRLLAALLATPPAQELIKTLGRVDVPASDTGKDLTAAWGALKQMAQRAEASMVADEYQDLFIGIGRGELVPYGSYYVTGFLMEKPLAELRSDLQRFGFERRDGVHEPEDHVAALCETMGLIAASAEFDFAAQREFFEKHIDPWMGRFFGDLATARSAGFYRAVGLLGERFLEVERAYLSMLV</sequence>
<evidence type="ECO:0008006" key="4">
    <source>
        <dbReference type="Google" id="ProtNLM"/>
    </source>
</evidence>
<dbReference type="Gene3D" id="1.10.3480.10">
    <property type="entry name" value="TorD-like"/>
    <property type="match status" value="1"/>
</dbReference>
<gene>
    <name evidence="2" type="ORF">A2W18_11235</name>
</gene>
<dbReference type="AlphaFoldDB" id="A0A1F6V088"/>
<dbReference type="SUPFAM" id="SSF89155">
    <property type="entry name" value="TorD-like"/>
    <property type="match status" value="1"/>
</dbReference>
<evidence type="ECO:0000313" key="2">
    <source>
        <dbReference type="EMBL" id="OGI63090.1"/>
    </source>
</evidence>
<keyword evidence="1" id="KW-0143">Chaperone</keyword>
<accession>A0A1F6V088</accession>
<organism evidence="2 3">
    <name type="scientific">Candidatus Muproteobacteria bacterium RBG_16_60_9</name>
    <dbReference type="NCBI Taxonomy" id="1817755"/>
    <lineage>
        <taxon>Bacteria</taxon>
        <taxon>Pseudomonadati</taxon>
        <taxon>Pseudomonadota</taxon>
        <taxon>Candidatus Muproteobacteria</taxon>
    </lineage>
</organism>